<organism evidence="4 8">
    <name type="scientific">Jejuia pallidilutea</name>
    <dbReference type="NCBI Taxonomy" id="504487"/>
    <lineage>
        <taxon>Bacteria</taxon>
        <taxon>Pseudomonadati</taxon>
        <taxon>Bacteroidota</taxon>
        <taxon>Flavobacteriia</taxon>
        <taxon>Flavobacteriales</taxon>
        <taxon>Flavobacteriaceae</taxon>
        <taxon>Jejuia</taxon>
    </lineage>
</organism>
<dbReference type="Proteomes" id="UP000251545">
    <property type="component" value="Unassembled WGS sequence"/>
</dbReference>
<evidence type="ECO:0000313" key="10">
    <source>
        <dbReference type="Proteomes" id="UP000251545"/>
    </source>
</evidence>
<dbReference type="Gene3D" id="3.40.30.10">
    <property type="entry name" value="Glutaredoxin"/>
    <property type="match status" value="1"/>
</dbReference>
<name>A0A090VWL9_9FLAO</name>
<dbReference type="SUPFAM" id="SSF52833">
    <property type="entry name" value="Thioredoxin-like"/>
    <property type="match status" value="1"/>
</dbReference>
<dbReference type="EMBL" id="BBNS01000053">
    <property type="protein sequence ID" value="GAL73358.1"/>
    <property type="molecule type" value="Genomic_DNA"/>
</dbReference>
<keyword evidence="9" id="KW-1185">Reference proteome</keyword>
<reference evidence="9" key="1">
    <citation type="journal article" date="2014" name="Genome Announc.">
        <title>Draft Genome Sequence of Marine Flavobacterium Jejuia pallidilutea Strain 11shimoA1 and Pigmentation Mutants.</title>
        <authorList>
            <person name="Takatani N."/>
            <person name="Nakanishi M."/>
            <person name="Meirelles P."/>
            <person name="Mino S."/>
            <person name="Suda W."/>
            <person name="Oshima K."/>
            <person name="Hattori M."/>
            <person name="Ohkuma M."/>
            <person name="Hosokawa M."/>
            <person name="Miyashita K."/>
            <person name="Thompson F.L."/>
            <person name="Niwa A."/>
            <person name="Sawabe T."/>
            <person name="Sawabe T."/>
        </authorList>
    </citation>
    <scope>NUCLEOTIDE SEQUENCE [LARGE SCALE GENOMIC DNA]</scope>
    <source>
        <strain evidence="9">JCM 19538</strain>
    </source>
</reference>
<evidence type="ECO:0000313" key="7">
    <source>
        <dbReference type="EMBL" id="PQV50299.1"/>
    </source>
</evidence>
<dbReference type="RefSeq" id="WP_042247052.1">
    <property type="nucleotide sequence ID" value="NZ_BBNR01000039.1"/>
</dbReference>
<evidence type="ECO:0000313" key="9">
    <source>
        <dbReference type="Proteomes" id="UP000030184"/>
    </source>
</evidence>
<reference evidence="7 10" key="2">
    <citation type="submission" date="2018-02" db="EMBL/GenBank/DDBJ databases">
        <title>Genomic Encyclopedia of Archaeal and Bacterial Type Strains, Phase II (KMG-II): from individual species to whole genera.</title>
        <authorList>
            <person name="Goeker M."/>
        </authorList>
    </citation>
    <scope>NUCLEOTIDE SEQUENCE [LARGE SCALE GENOMIC DNA]</scope>
    <source>
        <strain evidence="7 10">DSM 21165</strain>
    </source>
</reference>
<feature type="active site" description="Nucleophile" evidence="1">
    <location>
        <position position="15"/>
    </location>
</feature>
<dbReference type="PIRSF" id="PIRSF037031">
    <property type="entry name" value="Redox_disulphide_2"/>
    <property type="match status" value="1"/>
</dbReference>
<dbReference type="OrthoDB" id="9800630at2"/>
<feature type="domain" description="Thioredoxin-like fold" evidence="3">
    <location>
        <begin position="5"/>
        <end position="77"/>
    </location>
</feature>
<dbReference type="STRING" id="504487.JCM19538_3217"/>
<dbReference type="PANTHER" id="PTHR36450:SF1">
    <property type="entry name" value="THIOREDOXIN"/>
    <property type="match status" value="1"/>
</dbReference>
<accession>A0A090VWL9</accession>
<dbReference type="InterPro" id="IPR036249">
    <property type="entry name" value="Thioredoxin-like_sf"/>
</dbReference>
<dbReference type="Proteomes" id="UP000029646">
    <property type="component" value="Unassembled WGS sequence"/>
</dbReference>
<evidence type="ECO:0000256" key="1">
    <source>
        <dbReference type="PIRSR" id="PIRSR037031-50"/>
    </source>
</evidence>
<keyword evidence="2" id="KW-0676">Redox-active center</keyword>
<dbReference type="EMBL" id="PVEO01000002">
    <property type="protein sequence ID" value="PQV50299.1"/>
    <property type="molecule type" value="Genomic_DNA"/>
</dbReference>
<evidence type="ECO:0000313" key="4">
    <source>
        <dbReference type="EMBL" id="GAL69106.1"/>
    </source>
</evidence>
<evidence type="ECO:0000313" key="5">
    <source>
        <dbReference type="EMBL" id="GAL73358.1"/>
    </source>
</evidence>
<dbReference type="InterPro" id="IPR012336">
    <property type="entry name" value="Thioredoxin-like_fold"/>
</dbReference>
<feature type="disulfide bond" description="Redox-active" evidence="2">
    <location>
        <begin position="12"/>
        <end position="15"/>
    </location>
</feature>
<protein>
    <submittedName>
        <fullName evidence="4 7">Redox-active disulfide protein 2</fullName>
    </submittedName>
</protein>
<feature type="active site" description="Nucleophile" evidence="1">
    <location>
        <position position="12"/>
    </location>
</feature>
<evidence type="ECO:0000256" key="2">
    <source>
        <dbReference type="PIRSR" id="PIRSR037031-51"/>
    </source>
</evidence>
<gene>
    <name evidence="7" type="ORF">CLV33_102159</name>
    <name evidence="4" type="ORF">JCM19301_2096</name>
    <name evidence="5" type="ORF">JCM19302_1961</name>
    <name evidence="6" type="ORF">JCM19538_3217</name>
</gene>
<comment type="caution">
    <text evidence="4">The sequence shown here is derived from an EMBL/GenBank/DDBJ whole genome shotgun (WGS) entry which is preliminary data.</text>
</comment>
<dbReference type="EMBL" id="BBNY01000017">
    <property type="protein sequence ID" value="GAL89655.1"/>
    <property type="molecule type" value="Genomic_DNA"/>
</dbReference>
<evidence type="ECO:0000259" key="3">
    <source>
        <dbReference type="Pfam" id="PF13192"/>
    </source>
</evidence>
<dbReference type="eggNOG" id="COG0526">
    <property type="taxonomic scope" value="Bacteria"/>
</dbReference>
<dbReference type="Proteomes" id="UP000029641">
    <property type="component" value="Unassembled WGS sequence"/>
</dbReference>
<dbReference type="InterPro" id="IPR005243">
    <property type="entry name" value="THIRX-like_proc"/>
</dbReference>
<dbReference type="NCBIfam" id="TIGR00412">
    <property type="entry name" value="redox_disulf_2"/>
    <property type="match status" value="1"/>
</dbReference>
<dbReference type="AlphaFoldDB" id="A0A090VWL9"/>
<dbReference type="PANTHER" id="PTHR36450">
    <property type="entry name" value="THIOREDOXIN"/>
    <property type="match status" value="1"/>
</dbReference>
<dbReference type="Pfam" id="PF13192">
    <property type="entry name" value="Thioredoxin_3"/>
    <property type="match status" value="1"/>
</dbReference>
<dbReference type="Proteomes" id="UP000030184">
    <property type="component" value="Unassembled WGS sequence"/>
</dbReference>
<proteinExistence type="predicted"/>
<sequence length="78" mass="8520">MTKVIKILGTGCPKCQTMTGVVKDVVSENNIDATIEKVEDIMEIMKFNVMTTPALVIDDVITIKGRVPSKDEVLALLN</sequence>
<keyword evidence="2" id="KW-1015">Disulfide bond</keyword>
<dbReference type="EMBL" id="BBNR01000039">
    <property type="protein sequence ID" value="GAL69106.1"/>
    <property type="molecule type" value="Genomic_DNA"/>
</dbReference>
<evidence type="ECO:0000313" key="6">
    <source>
        <dbReference type="EMBL" id="GAL89655.1"/>
    </source>
</evidence>
<evidence type="ECO:0000313" key="8">
    <source>
        <dbReference type="Proteomes" id="UP000029641"/>
    </source>
</evidence>